<dbReference type="Pfam" id="PF01381">
    <property type="entry name" value="HTH_3"/>
    <property type="match status" value="1"/>
</dbReference>
<evidence type="ECO:0000313" key="3">
    <source>
        <dbReference type="Proteomes" id="UP001596002"/>
    </source>
</evidence>
<evidence type="ECO:0000259" key="1">
    <source>
        <dbReference type="PROSITE" id="PS50943"/>
    </source>
</evidence>
<dbReference type="Proteomes" id="UP001596002">
    <property type="component" value="Unassembled WGS sequence"/>
</dbReference>
<feature type="domain" description="HTH cro/C1-type" evidence="1">
    <location>
        <begin position="9"/>
        <end position="64"/>
    </location>
</feature>
<dbReference type="PROSITE" id="PS50943">
    <property type="entry name" value="HTH_CROC1"/>
    <property type="match status" value="1"/>
</dbReference>
<gene>
    <name evidence="2" type="ORF">ACFO8Q_15225</name>
</gene>
<dbReference type="Gene3D" id="1.10.260.40">
    <property type="entry name" value="lambda repressor-like DNA-binding domains"/>
    <property type="match status" value="1"/>
</dbReference>
<reference evidence="3" key="1">
    <citation type="journal article" date="2019" name="Int. J. Syst. Evol. Microbiol.">
        <title>The Global Catalogue of Microorganisms (GCM) 10K type strain sequencing project: providing services to taxonomists for standard genome sequencing and annotation.</title>
        <authorList>
            <consortium name="The Broad Institute Genomics Platform"/>
            <consortium name="The Broad Institute Genome Sequencing Center for Infectious Disease"/>
            <person name="Wu L."/>
            <person name="Ma J."/>
        </authorList>
    </citation>
    <scope>NUCLEOTIDE SEQUENCE [LARGE SCALE GENOMIC DNA]</scope>
    <source>
        <strain evidence="3">WYCCWR 12678</strain>
    </source>
</reference>
<dbReference type="InterPro" id="IPR001387">
    <property type="entry name" value="Cro/C1-type_HTH"/>
</dbReference>
<protein>
    <submittedName>
        <fullName evidence="2">Helix-turn-helix transcriptional regulator</fullName>
    </submittedName>
</protein>
<keyword evidence="3" id="KW-1185">Reference proteome</keyword>
<name>A0ABV9Q7T0_9BACL</name>
<dbReference type="RefSeq" id="WP_380026642.1">
    <property type="nucleotide sequence ID" value="NZ_JBHSHC010000112.1"/>
</dbReference>
<dbReference type="SUPFAM" id="SSF47413">
    <property type="entry name" value="lambda repressor-like DNA-binding domains"/>
    <property type="match status" value="1"/>
</dbReference>
<dbReference type="CDD" id="cd00093">
    <property type="entry name" value="HTH_XRE"/>
    <property type="match status" value="1"/>
</dbReference>
<dbReference type="InterPro" id="IPR010982">
    <property type="entry name" value="Lambda_DNA-bd_dom_sf"/>
</dbReference>
<organism evidence="2 3">
    <name type="scientific">Effusibacillus consociatus</name>
    <dbReference type="NCBI Taxonomy" id="1117041"/>
    <lineage>
        <taxon>Bacteria</taxon>
        <taxon>Bacillati</taxon>
        <taxon>Bacillota</taxon>
        <taxon>Bacilli</taxon>
        <taxon>Bacillales</taxon>
        <taxon>Alicyclobacillaceae</taxon>
        <taxon>Effusibacillus</taxon>
    </lineage>
</organism>
<dbReference type="SMART" id="SM00530">
    <property type="entry name" value="HTH_XRE"/>
    <property type="match status" value="1"/>
</dbReference>
<sequence length="84" mass="9660">MRKINLSYIANRRNELNKTLQDLADALGFKNASTYMKYEKGDYAFKADHLPILAREINCSIDDLFFEKNFADLAKYDEQSATSA</sequence>
<comment type="caution">
    <text evidence="2">The sequence shown here is derived from an EMBL/GenBank/DDBJ whole genome shotgun (WGS) entry which is preliminary data.</text>
</comment>
<proteinExistence type="predicted"/>
<dbReference type="EMBL" id="JBHSHC010000112">
    <property type="protein sequence ID" value="MFC4768695.1"/>
    <property type="molecule type" value="Genomic_DNA"/>
</dbReference>
<accession>A0ABV9Q7T0</accession>
<evidence type="ECO:0000313" key="2">
    <source>
        <dbReference type="EMBL" id="MFC4768695.1"/>
    </source>
</evidence>